<evidence type="ECO:0000313" key="2">
    <source>
        <dbReference type="Proteomes" id="UP000240357"/>
    </source>
</evidence>
<gene>
    <name evidence="1" type="ORF">AHMF7605_16850</name>
</gene>
<dbReference type="EMBL" id="PYFT01000001">
    <property type="protein sequence ID" value="PSR55052.1"/>
    <property type="molecule type" value="Genomic_DNA"/>
</dbReference>
<evidence type="ECO:0000313" key="1">
    <source>
        <dbReference type="EMBL" id="PSR55052.1"/>
    </source>
</evidence>
<sequence length="76" mass="9057">MKGNFLTNTPDSLINRKASAIRRFTGRFLENFKNYVFVLDNCYQKEVVDSFEYQKWLVIIGYIINYPEKIKPKSIE</sequence>
<comment type="caution">
    <text evidence="1">The sequence shown here is derived from an EMBL/GenBank/DDBJ whole genome shotgun (WGS) entry which is preliminary data.</text>
</comment>
<proteinExistence type="predicted"/>
<keyword evidence="2" id="KW-1185">Reference proteome</keyword>
<organism evidence="1 2">
    <name type="scientific">Adhaeribacter arboris</name>
    <dbReference type="NCBI Taxonomy" id="2072846"/>
    <lineage>
        <taxon>Bacteria</taxon>
        <taxon>Pseudomonadati</taxon>
        <taxon>Bacteroidota</taxon>
        <taxon>Cytophagia</taxon>
        <taxon>Cytophagales</taxon>
        <taxon>Hymenobacteraceae</taxon>
        <taxon>Adhaeribacter</taxon>
    </lineage>
</organism>
<dbReference type="AlphaFoldDB" id="A0A2T2YHT3"/>
<name>A0A2T2YHT3_9BACT</name>
<dbReference type="RefSeq" id="WP_106931230.1">
    <property type="nucleotide sequence ID" value="NZ_PYFT01000001.1"/>
</dbReference>
<dbReference type="Proteomes" id="UP000240357">
    <property type="component" value="Unassembled WGS sequence"/>
</dbReference>
<protein>
    <submittedName>
        <fullName evidence="1">Uncharacterized protein</fullName>
    </submittedName>
</protein>
<accession>A0A2T2YHT3</accession>
<reference evidence="1 2" key="1">
    <citation type="submission" date="2018-03" db="EMBL/GenBank/DDBJ databases">
        <title>Adhaeribacter sp. HMF7605 Genome sequencing and assembly.</title>
        <authorList>
            <person name="Kang H."/>
            <person name="Kang J."/>
            <person name="Cha I."/>
            <person name="Kim H."/>
            <person name="Joh K."/>
        </authorList>
    </citation>
    <scope>NUCLEOTIDE SEQUENCE [LARGE SCALE GENOMIC DNA]</scope>
    <source>
        <strain evidence="1 2">HMF7605</strain>
    </source>
</reference>